<reference evidence="2" key="2">
    <citation type="submission" date="2010-07" db="EMBL/GenBank/DDBJ databases">
        <authorList>
            <consortium name="The Broad Institute Genome Sequencing Platform"/>
            <consortium name="Broad Institute Genome Sequencing Center for Infectious Disease"/>
            <person name="Ma L.-J."/>
            <person name="Dead R."/>
            <person name="Young S."/>
            <person name="Zeng Q."/>
            <person name="Koehrsen M."/>
            <person name="Alvarado L."/>
            <person name="Berlin A."/>
            <person name="Chapman S.B."/>
            <person name="Chen Z."/>
            <person name="Freedman E."/>
            <person name="Gellesch M."/>
            <person name="Goldberg J."/>
            <person name="Griggs A."/>
            <person name="Gujja S."/>
            <person name="Heilman E.R."/>
            <person name="Heiman D."/>
            <person name="Hepburn T."/>
            <person name="Howarth C."/>
            <person name="Jen D."/>
            <person name="Larson L."/>
            <person name="Mehta T."/>
            <person name="Neiman D."/>
            <person name="Pearson M."/>
            <person name="Roberts A."/>
            <person name="Saif S."/>
            <person name="Shea T."/>
            <person name="Shenoy N."/>
            <person name="Sisk P."/>
            <person name="Stolte C."/>
            <person name="Sykes S."/>
            <person name="Walk T."/>
            <person name="White J."/>
            <person name="Yandava C."/>
            <person name="Haas B."/>
            <person name="Nusbaum C."/>
            <person name="Birren B."/>
        </authorList>
    </citation>
    <scope>NUCLEOTIDE SEQUENCE</scope>
    <source>
        <strain evidence="2">R3-111a-1</strain>
    </source>
</reference>
<feature type="compositionally biased region" description="Basic and acidic residues" evidence="1">
    <location>
        <begin position="77"/>
        <end position="88"/>
    </location>
</feature>
<evidence type="ECO:0000313" key="4">
    <source>
        <dbReference type="Proteomes" id="UP000006039"/>
    </source>
</evidence>
<dbReference type="VEuPathDB" id="FungiDB:GGTG_04329"/>
<evidence type="ECO:0000256" key="1">
    <source>
        <dbReference type="SAM" id="MobiDB-lite"/>
    </source>
</evidence>
<reference evidence="3" key="5">
    <citation type="submission" date="2018-04" db="UniProtKB">
        <authorList>
            <consortium name="EnsemblFungi"/>
        </authorList>
    </citation>
    <scope>IDENTIFICATION</scope>
    <source>
        <strain evidence="3">R3-111a-1</strain>
    </source>
</reference>
<name>J3NST0_GAET3</name>
<dbReference type="EMBL" id="GL385396">
    <property type="protein sequence ID" value="EJT79243.1"/>
    <property type="molecule type" value="Genomic_DNA"/>
</dbReference>
<dbReference type="RefSeq" id="XP_009220388.1">
    <property type="nucleotide sequence ID" value="XM_009222124.1"/>
</dbReference>
<accession>J3NST0</accession>
<keyword evidence="4" id="KW-1185">Reference proteome</keyword>
<gene>
    <name evidence="3" type="primary">20344787</name>
    <name evidence="2" type="ORF">GGTG_04329</name>
</gene>
<dbReference type="Proteomes" id="UP000006039">
    <property type="component" value="Unassembled WGS sequence"/>
</dbReference>
<sequence>MLIMWLRTRLRDVASPFDMMLPRGALYECTGCTNMRAQPRLVFPNSMVDAVQILALDTSRPTCPLLRAEPPYSRPYVVHDEKTKKKADSSMTPRLYATESKNTRTPGCHSIARARPEGPPRPRRRGDDGDDDKDDDKGDDDAKRENRSSITKSWL</sequence>
<dbReference type="EnsemblFungi" id="EJT79243">
    <property type="protein sequence ID" value="EJT79243"/>
    <property type="gene ID" value="GGTG_04329"/>
</dbReference>
<feature type="compositionally biased region" description="Acidic residues" evidence="1">
    <location>
        <begin position="128"/>
        <end position="139"/>
    </location>
</feature>
<organism evidence="2">
    <name type="scientific">Gaeumannomyces tritici (strain R3-111a-1)</name>
    <name type="common">Wheat and barley take-all root rot fungus</name>
    <name type="synonym">Gaeumannomyces graminis var. tritici</name>
    <dbReference type="NCBI Taxonomy" id="644352"/>
    <lineage>
        <taxon>Eukaryota</taxon>
        <taxon>Fungi</taxon>
        <taxon>Dikarya</taxon>
        <taxon>Ascomycota</taxon>
        <taxon>Pezizomycotina</taxon>
        <taxon>Sordariomycetes</taxon>
        <taxon>Sordariomycetidae</taxon>
        <taxon>Magnaporthales</taxon>
        <taxon>Magnaporthaceae</taxon>
        <taxon>Gaeumannomyces</taxon>
    </lineage>
</organism>
<evidence type="ECO:0000313" key="3">
    <source>
        <dbReference type="EnsemblFungi" id="EJT79243"/>
    </source>
</evidence>
<dbReference type="AlphaFoldDB" id="J3NST0"/>
<reference evidence="4" key="1">
    <citation type="submission" date="2010-07" db="EMBL/GenBank/DDBJ databases">
        <title>The genome sequence of Gaeumannomyces graminis var. tritici strain R3-111a-1.</title>
        <authorList>
            <consortium name="The Broad Institute Genome Sequencing Platform"/>
            <person name="Ma L.-J."/>
            <person name="Dead R."/>
            <person name="Young S."/>
            <person name="Zeng Q."/>
            <person name="Koehrsen M."/>
            <person name="Alvarado L."/>
            <person name="Berlin A."/>
            <person name="Chapman S.B."/>
            <person name="Chen Z."/>
            <person name="Freedman E."/>
            <person name="Gellesch M."/>
            <person name="Goldberg J."/>
            <person name="Griggs A."/>
            <person name="Gujja S."/>
            <person name="Heilman E.R."/>
            <person name="Heiman D."/>
            <person name="Hepburn T."/>
            <person name="Howarth C."/>
            <person name="Jen D."/>
            <person name="Larson L."/>
            <person name="Mehta T."/>
            <person name="Neiman D."/>
            <person name="Pearson M."/>
            <person name="Roberts A."/>
            <person name="Saif S."/>
            <person name="Shea T."/>
            <person name="Shenoy N."/>
            <person name="Sisk P."/>
            <person name="Stolte C."/>
            <person name="Sykes S."/>
            <person name="Walk T."/>
            <person name="White J."/>
            <person name="Yandava C."/>
            <person name="Haas B."/>
            <person name="Nusbaum C."/>
            <person name="Birren B."/>
        </authorList>
    </citation>
    <scope>NUCLEOTIDE SEQUENCE [LARGE SCALE GENOMIC DNA]</scope>
    <source>
        <strain evidence="4">R3-111a-1</strain>
    </source>
</reference>
<protein>
    <submittedName>
        <fullName evidence="2 3">Uncharacterized protein</fullName>
    </submittedName>
</protein>
<reference evidence="3" key="4">
    <citation type="journal article" date="2015" name="G3 (Bethesda)">
        <title>Genome sequences of three phytopathogenic species of the Magnaporthaceae family of fungi.</title>
        <authorList>
            <person name="Okagaki L.H."/>
            <person name="Nunes C.C."/>
            <person name="Sailsbery J."/>
            <person name="Clay B."/>
            <person name="Brown D."/>
            <person name="John T."/>
            <person name="Oh Y."/>
            <person name="Young N."/>
            <person name="Fitzgerald M."/>
            <person name="Haas B.J."/>
            <person name="Zeng Q."/>
            <person name="Young S."/>
            <person name="Adiconis X."/>
            <person name="Fan L."/>
            <person name="Levin J.Z."/>
            <person name="Mitchell T.K."/>
            <person name="Okubara P.A."/>
            <person name="Farman M.L."/>
            <person name="Kohn L.M."/>
            <person name="Birren B."/>
            <person name="Ma L.-J."/>
            <person name="Dean R.A."/>
        </authorList>
    </citation>
    <scope>NUCLEOTIDE SEQUENCE</scope>
    <source>
        <strain evidence="3">R3-111a-1</strain>
    </source>
</reference>
<feature type="region of interest" description="Disordered" evidence="1">
    <location>
        <begin position="72"/>
        <end position="155"/>
    </location>
</feature>
<dbReference type="GeneID" id="20344787"/>
<evidence type="ECO:0000313" key="2">
    <source>
        <dbReference type="EMBL" id="EJT79243.1"/>
    </source>
</evidence>
<proteinExistence type="predicted"/>
<reference evidence="2" key="3">
    <citation type="submission" date="2010-09" db="EMBL/GenBank/DDBJ databases">
        <title>Annotation of Gaeumannomyces graminis var. tritici R3-111a-1.</title>
        <authorList>
            <consortium name="The Broad Institute Genome Sequencing Platform"/>
            <person name="Ma L.-J."/>
            <person name="Dead R."/>
            <person name="Young S.K."/>
            <person name="Zeng Q."/>
            <person name="Gargeya S."/>
            <person name="Fitzgerald M."/>
            <person name="Haas B."/>
            <person name="Abouelleil A."/>
            <person name="Alvarado L."/>
            <person name="Arachchi H.M."/>
            <person name="Berlin A."/>
            <person name="Brown A."/>
            <person name="Chapman S.B."/>
            <person name="Chen Z."/>
            <person name="Dunbar C."/>
            <person name="Freedman E."/>
            <person name="Gearin G."/>
            <person name="Gellesch M."/>
            <person name="Goldberg J."/>
            <person name="Griggs A."/>
            <person name="Gujja S."/>
            <person name="Heiman D."/>
            <person name="Howarth C."/>
            <person name="Larson L."/>
            <person name="Lui A."/>
            <person name="MacDonald P.J.P."/>
            <person name="Mehta T."/>
            <person name="Montmayeur A."/>
            <person name="Murphy C."/>
            <person name="Neiman D."/>
            <person name="Pearson M."/>
            <person name="Priest M."/>
            <person name="Roberts A."/>
            <person name="Saif S."/>
            <person name="Shea T."/>
            <person name="Shenoy N."/>
            <person name="Sisk P."/>
            <person name="Stolte C."/>
            <person name="Sykes S."/>
            <person name="Yandava C."/>
            <person name="Wortman J."/>
            <person name="Nusbaum C."/>
            <person name="Birren B."/>
        </authorList>
    </citation>
    <scope>NUCLEOTIDE SEQUENCE</scope>
    <source>
        <strain evidence="2">R3-111a-1</strain>
    </source>
</reference>
<dbReference type="HOGENOM" id="CLU_1695570_0_0_1"/>